<keyword evidence="1" id="KW-0472">Membrane</keyword>
<feature type="transmembrane region" description="Helical" evidence="1">
    <location>
        <begin position="38"/>
        <end position="60"/>
    </location>
</feature>
<evidence type="ECO:0000313" key="2">
    <source>
        <dbReference type="EMBL" id="MBE9609970.1"/>
    </source>
</evidence>
<dbReference type="Proteomes" id="UP000604481">
    <property type="component" value="Unassembled WGS sequence"/>
</dbReference>
<keyword evidence="1" id="KW-0812">Transmembrane</keyword>
<accession>A0A8J7FIL0</accession>
<keyword evidence="1" id="KW-1133">Transmembrane helix</keyword>
<evidence type="ECO:0000256" key="1">
    <source>
        <dbReference type="SAM" id="Phobius"/>
    </source>
</evidence>
<dbReference type="EMBL" id="JADFUA010000006">
    <property type="protein sequence ID" value="MBE9609970.1"/>
    <property type="molecule type" value="Genomic_DNA"/>
</dbReference>
<gene>
    <name evidence="2" type="ORF">INR99_11510</name>
</gene>
<feature type="transmembrane region" description="Helical" evidence="1">
    <location>
        <begin position="7"/>
        <end position="26"/>
    </location>
</feature>
<comment type="caution">
    <text evidence="2">The sequence shown here is derived from an EMBL/GenBank/DDBJ whole genome shotgun (WGS) entry which is preliminary data.</text>
</comment>
<feature type="transmembrane region" description="Helical" evidence="1">
    <location>
        <begin position="72"/>
        <end position="92"/>
    </location>
</feature>
<name>A0A8J7FIL0_9NEIS</name>
<keyword evidence="3" id="KW-1185">Reference proteome</keyword>
<feature type="transmembrane region" description="Helical" evidence="1">
    <location>
        <begin position="107"/>
        <end position="125"/>
    </location>
</feature>
<dbReference type="AlphaFoldDB" id="A0A8J7FIL0"/>
<protein>
    <submittedName>
        <fullName evidence="2">Uncharacterized protein</fullName>
    </submittedName>
</protein>
<proteinExistence type="predicted"/>
<evidence type="ECO:0000313" key="3">
    <source>
        <dbReference type="Proteomes" id="UP000604481"/>
    </source>
</evidence>
<sequence>MTESVEFALYVGAKLLAYAAWAGLGLRLLRGRATLSGALGFGLLRLALGVVFGVTIFVVYHPQAGRDLLLDYVLIYVPVRWLEWSLLALLMVPQRPGWLLPRDGRQIAWRLGGIVLSFAVDMLLYPGSSASRFCVGRCLC</sequence>
<reference evidence="2 3" key="1">
    <citation type="submission" date="2020-10" db="EMBL/GenBank/DDBJ databases">
        <title>The genome sequence of Chitinilyticum litopenaei 4Y14.</title>
        <authorList>
            <person name="Liu Y."/>
        </authorList>
    </citation>
    <scope>NUCLEOTIDE SEQUENCE [LARGE SCALE GENOMIC DNA]</scope>
    <source>
        <strain evidence="2 3">4Y14</strain>
    </source>
</reference>
<dbReference type="RefSeq" id="WP_194116492.1">
    <property type="nucleotide sequence ID" value="NZ_JADFUA010000006.1"/>
</dbReference>
<organism evidence="2 3">
    <name type="scientific">Chitinilyticum piscinae</name>
    <dbReference type="NCBI Taxonomy" id="2866724"/>
    <lineage>
        <taxon>Bacteria</taxon>
        <taxon>Pseudomonadati</taxon>
        <taxon>Pseudomonadota</taxon>
        <taxon>Betaproteobacteria</taxon>
        <taxon>Neisseriales</taxon>
        <taxon>Chitinibacteraceae</taxon>
        <taxon>Chitinilyticum</taxon>
    </lineage>
</organism>